<dbReference type="OrthoDB" id="2342176at2759"/>
<keyword evidence="2" id="KW-1185">Reference proteome</keyword>
<dbReference type="EMBL" id="MCFE01000178">
    <property type="protein sequence ID" value="ORX95368.1"/>
    <property type="molecule type" value="Genomic_DNA"/>
</dbReference>
<feature type="non-terminal residue" evidence="1">
    <location>
        <position position="163"/>
    </location>
</feature>
<dbReference type="PANTHER" id="PTHR36182">
    <property type="entry name" value="PROTEIN, PUTATIVE (AFU_ORTHOLOGUE AFUA_6G10930)-RELATED"/>
    <property type="match status" value="1"/>
</dbReference>
<dbReference type="STRING" id="1314790.A0A1Y1YBK8"/>
<dbReference type="Gene3D" id="2.70.50.70">
    <property type="match status" value="1"/>
</dbReference>
<dbReference type="InParanoid" id="A0A1Y1YBK8"/>
<dbReference type="Proteomes" id="UP000193498">
    <property type="component" value="Unassembled WGS sequence"/>
</dbReference>
<comment type="caution">
    <text evidence="1">The sequence shown here is derived from an EMBL/GenBank/DDBJ whole genome shotgun (WGS) entry which is preliminary data.</text>
</comment>
<feature type="non-terminal residue" evidence="1">
    <location>
        <position position="1"/>
    </location>
</feature>
<accession>A0A1Y1YBK8</accession>
<reference evidence="1 2" key="1">
    <citation type="submission" date="2016-07" db="EMBL/GenBank/DDBJ databases">
        <title>Pervasive Adenine N6-methylation of Active Genes in Fungi.</title>
        <authorList>
            <consortium name="DOE Joint Genome Institute"/>
            <person name="Mondo S.J."/>
            <person name="Dannebaum R.O."/>
            <person name="Kuo R.C."/>
            <person name="Labutti K."/>
            <person name="Haridas S."/>
            <person name="Kuo A."/>
            <person name="Salamov A."/>
            <person name="Ahrendt S.R."/>
            <person name="Lipzen A."/>
            <person name="Sullivan W."/>
            <person name="Andreopoulos W.B."/>
            <person name="Clum A."/>
            <person name="Lindquist E."/>
            <person name="Daum C."/>
            <person name="Ramamoorthy G.K."/>
            <person name="Gryganskyi A."/>
            <person name="Culley D."/>
            <person name="Magnuson J.K."/>
            <person name="James T.Y."/>
            <person name="O'Malley M.A."/>
            <person name="Stajich J.E."/>
            <person name="Spatafora J.W."/>
            <person name="Visel A."/>
            <person name="Grigoriev I.V."/>
        </authorList>
    </citation>
    <scope>NUCLEOTIDE SEQUENCE [LARGE SCALE GENOMIC DNA]</scope>
    <source>
        <strain evidence="1 2">CBS 931.73</strain>
    </source>
</reference>
<sequence>HMEMIEPIPRRSKYGAGDTAGIDYDMTSPLDKERPYPCRGHREGPSVAEYSSGGSIRVKLAGSASHNGGHCQFSLSIDGGKTFIVTKTVLGNCMVGSLEYDVPIPNTAPNGKAVLGWTWINKTGNREYYMNCADITIKDGTGQCISGPKNFIANLPGYSVIPE</sequence>
<gene>
    <name evidence="1" type="ORF">K493DRAFT_144605</name>
</gene>
<protein>
    <submittedName>
        <fullName evidence="1">Putative endoglucanase</fullName>
    </submittedName>
</protein>
<dbReference type="AlphaFoldDB" id="A0A1Y1YBK8"/>
<proteinExistence type="predicted"/>
<evidence type="ECO:0000313" key="1">
    <source>
        <dbReference type="EMBL" id="ORX95368.1"/>
    </source>
</evidence>
<evidence type="ECO:0000313" key="2">
    <source>
        <dbReference type="Proteomes" id="UP000193498"/>
    </source>
</evidence>
<name>A0A1Y1YBK8_9FUNG</name>
<organism evidence="1 2">
    <name type="scientific">Basidiobolus meristosporus CBS 931.73</name>
    <dbReference type="NCBI Taxonomy" id="1314790"/>
    <lineage>
        <taxon>Eukaryota</taxon>
        <taxon>Fungi</taxon>
        <taxon>Fungi incertae sedis</taxon>
        <taxon>Zoopagomycota</taxon>
        <taxon>Entomophthoromycotina</taxon>
        <taxon>Basidiobolomycetes</taxon>
        <taxon>Basidiobolales</taxon>
        <taxon>Basidiobolaceae</taxon>
        <taxon>Basidiobolus</taxon>
    </lineage>
</organism>
<dbReference type="PANTHER" id="PTHR36182:SF1">
    <property type="entry name" value="PROTEIN, PUTATIVE (AFU_ORTHOLOGUE AFUA_6G10930)-RELATED"/>
    <property type="match status" value="1"/>
</dbReference>